<gene>
    <name evidence="11" type="ORF">PACLA_8A062457</name>
</gene>
<evidence type="ECO:0000256" key="5">
    <source>
        <dbReference type="ARBA" id="ARBA00022553"/>
    </source>
</evidence>
<dbReference type="InterPro" id="IPR004172">
    <property type="entry name" value="L27_dom"/>
</dbReference>
<dbReference type="GO" id="GO:0016324">
    <property type="term" value="C:apical plasma membrane"/>
    <property type="evidence" value="ECO:0007669"/>
    <property type="project" value="UniProtKB-SubCell"/>
</dbReference>
<evidence type="ECO:0000256" key="3">
    <source>
        <dbReference type="ARBA" id="ARBA00022427"/>
    </source>
</evidence>
<dbReference type="InterPro" id="IPR015132">
    <property type="entry name" value="L27_2"/>
</dbReference>
<dbReference type="PANTHER" id="PTHR19964">
    <property type="entry name" value="MULTIPLE PDZ DOMAIN PROTEIN"/>
    <property type="match status" value="1"/>
</dbReference>
<feature type="region of interest" description="Disordered" evidence="10">
    <location>
        <begin position="710"/>
        <end position="730"/>
    </location>
</feature>
<dbReference type="CDD" id="cd06669">
    <property type="entry name" value="PDZ5_MUPP1-like"/>
    <property type="match status" value="1"/>
</dbReference>
<dbReference type="PANTHER" id="PTHR19964:SF92">
    <property type="entry name" value="PATJ HOMOLOG"/>
    <property type="match status" value="1"/>
</dbReference>
<evidence type="ECO:0000256" key="8">
    <source>
        <dbReference type="ARBA" id="ARBA00023136"/>
    </source>
</evidence>
<reference evidence="11" key="1">
    <citation type="submission" date="2020-04" db="EMBL/GenBank/DDBJ databases">
        <authorList>
            <person name="Alioto T."/>
            <person name="Alioto T."/>
            <person name="Gomez Garrido J."/>
        </authorList>
    </citation>
    <scope>NUCLEOTIDE SEQUENCE</scope>
    <source>
        <strain evidence="11">A484AB</strain>
    </source>
</reference>
<dbReference type="Pfam" id="PF00595">
    <property type="entry name" value="PDZ"/>
    <property type="match status" value="8"/>
</dbReference>
<dbReference type="InterPro" id="IPR001478">
    <property type="entry name" value="PDZ"/>
</dbReference>
<dbReference type="InterPro" id="IPR051342">
    <property type="entry name" value="PDZ_scaffold"/>
</dbReference>
<dbReference type="PROSITE" id="PS51022">
    <property type="entry name" value="L27"/>
    <property type="match status" value="1"/>
</dbReference>
<keyword evidence="12" id="KW-1185">Reference proteome</keyword>
<dbReference type="InterPro" id="IPR036892">
    <property type="entry name" value="L27_dom_sf"/>
</dbReference>
<keyword evidence="9" id="KW-0175">Coiled coil</keyword>
<evidence type="ECO:0000313" key="11">
    <source>
        <dbReference type="EMBL" id="CAB3985309.1"/>
    </source>
</evidence>
<feature type="region of interest" description="Disordered" evidence="10">
    <location>
        <begin position="1187"/>
        <end position="1231"/>
    </location>
</feature>
<evidence type="ECO:0000313" key="12">
    <source>
        <dbReference type="Proteomes" id="UP001152795"/>
    </source>
</evidence>
<dbReference type="SUPFAM" id="SSF50156">
    <property type="entry name" value="PDZ domain-like"/>
    <property type="match status" value="9"/>
</dbReference>
<feature type="coiled-coil region" evidence="9">
    <location>
        <begin position="4"/>
        <end position="31"/>
    </location>
</feature>
<dbReference type="SMART" id="SM00228">
    <property type="entry name" value="PDZ"/>
    <property type="match status" value="8"/>
</dbReference>
<dbReference type="Pfam" id="PF09045">
    <property type="entry name" value="L27_2"/>
    <property type="match status" value="1"/>
</dbReference>
<feature type="compositionally biased region" description="Polar residues" evidence="10">
    <location>
        <begin position="1187"/>
        <end position="1201"/>
    </location>
</feature>
<evidence type="ECO:0000256" key="1">
    <source>
        <dbReference type="ARBA" id="ARBA00004221"/>
    </source>
</evidence>
<comment type="subcellular location">
    <subcellularLocation>
        <location evidence="1">Apical cell membrane</location>
    </subcellularLocation>
    <subcellularLocation>
        <location evidence="2">Cell junction</location>
        <location evidence="2">Tight junction</location>
    </subcellularLocation>
</comment>
<dbReference type="SUPFAM" id="SSF101288">
    <property type="entry name" value="L27 domain"/>
    <property type="match status" value="1"/>
</dbReference>
<proteinExistence type="predicted"/>
<dbReference type="Gene3D" id="2.30.42.10">
    <property type="match status" value="9"/>
</dbReference>
<comment type="caution">
    <text evidence="11">The sequence shown here is derived from an EMBL/GenBank/DDBJ whole genome shotgun (WGS) entry which is preliminary data.</text>
</comment>
<evidence type="ECO:0000256" key="9">
    <source>
        <dbReference type="SAM" id="Coils"/>
    </source>
</evidence>
<dbReference type="EMBL" id="CACRXK020000855">
    <property type="protein sequence ID" value="CAB3985309.1"/>
    <property type="molecule type" value="Genomic_DNA"/>
</dbReference>
<keyword evidence="7" id="KW-0965">Cell junction</keyword>
<evidence type="ECO:0000256" key="10">
    <source>
        <dbReference type="SAM" id="MobiDB-lite"/>
    </source>
</evidence>
<sequence length="1291" mass="139923">MSTLEEAVRAIQSLENIHNRLQEQGNNIYDEDIMRMKHVLNSPLLRQLLAIQASCSELNKAIANAKGDTINDFEFSQDGEIIPIASRQLRLEKNRAHASLQRNVRADERSRGQPSYDELEDEDRELFERLAPVAQGRNMEKIVLSKPERGGLGFSVVGLKSQNKGELGIFIQDVQEDGIAARDGRLQEGDIELVVAKGVPRSLSRSSSLASSSLSRSSSAVSNASQNSVSIPVGDGIHIRHIENVELPNDGGGLGFGIVGSRNSGVVIKTILAGGVADKDGRLQNGDHLMQIDDTNVGTMTSEEVAQVLRQAGNPVRMVIARVITDNSGELPPRKPVETGNADIFEVELSKGNKGLGITIAGYVGEENEAEQLSGIFVRSISEDSAADRCGKINVNDQIIEVDGVNLENKTNLEAVEVLKKTGSVVRMKLARAKDVAIPKRTRSSENIVQSFAGEMESAVDEVDEVDNYAGPVQPEVVEEAKAKYQSIVGEEAEILVVQLPKFSPTGGLGLSLEGFTQEGLQHHRIHTVNPTGPVGVHGVVVKGDYLIEINGSNVLELSHNEVVSLIQALPLNFRLVVARKLDENDEIVTVQEIRPTNNNLNSKSTSSMWASEVEYVDLEKGEKGLGFSILDYQDPVLPDETVIVIRSLVPGGAAEHDGRLHPGHRLMSVNDTNLEHATLDIAVQTLKSTERGIVRIGVAKPFSLFEDPDAVDNRETSNGQGEEYEKASDDEQFISPHPLPFDIDDLPNILPVRDHLETIRIKRKIVGKLGISLRSDRDQSGCEVKEVLPGGAVDLDGRITVGDHILSVNDQSLVGLNHQQVKAILRKQTLLKDISFIVIKKQFLPPRLGSRSGEDSLASSTLSLVTDMETPRHEGGSYENISELQTEPLTKDIGHDDTETGEYSNILNVYIARSPGQSLGISIVGGNEEALSKGIIGIFVRTIVEDSPAGCENGLKVNDRILELNDQDLRNASHDVAVEAIRNATSPMEFVVERLVEQALLPLEGSAPFDWESEGKGTFSVNDDNQETQDDTLEVELALAGTNVVESSFLQENEKDEIEALREKYPDVAGELYTVDLVKGELGLGLSIAGGRGATANRIFVVDVKPNGAAFHDGKIKAMDEILEVNHVTIRGISHHDASAILRNTPTHVHLALGRTKEGANYLKRRSAAARDSALISERAHSPSLEQYASNASLNKQTPSPLVVTDESESQRDSPVPQMVTQEHSEPPPQTVVSLLKSSLGLGFAIGEGPSHLFGEQGICIKSITPGGVAEQVWKTVISILQSTTLNGGK</sequence>
<dbReference type="CDD" id="cd06791">
    <property type="entry name" value="PDZ3_MUPP1-like"/>
    <property type="match status" value="1"/>
</dbReference>
<dbReference type="GO" id="GO:0005923">
    <property type="term" value="C:bicellular tight junction"/>
    <property type="evidence" value="ECO:0007669"/>
    <property type="project" value="UniProtKB-SubCell"/>
</dbReference>
<evidence type="ECO:0000256" key="7">
    <source>
        <dbReference type="ARBA" id="ARBA00022949"/>
    </source>
</evidence>
<keyword evidence="6" id="KW-0677">Repeat</keyword>
<dbReference type="FunFam" id="2.30.42.10:FF:000070">
    <property type="entry name" value="Multiple PDZ domain protein"/>
    <property type="match status" value="1"/>
</dbReference>
<keyword evidence="8" id="KW-0472">Membrane</keyword>
<dbReference type="OrthoDB" id="6022711at2759"/>
<name>A0A6S7G897_PARCT</name>
<accession>A0A6S7G897</accession>
<keyword evidence="5" id="KW-0597">Phosphoprotein</keyword>
<dbReference type="PROSITE" id="PS50106">
    <property type="entry name" value="PDZ"/>
    <property type="match status" value="9"/>
</dbReference>
<dbReference type="InterPro" id="IPR036034">
    <property type="entry name" value="PDZ_sf"/>
</dbReference>
<keyword evidence="3" id="KW-0796">Tight junction</keyword>
<keyword evidence="4" id="KW-1003">Cell membrane</keyword>
<feature type="region of interest" description="Disordered" evidence="10">
    <location>
        <begin position="100"/>
        <end position="121"/>
    </location>
</feature>
<evidence type="ECO:0000256" key="4">
    <source>
        <dbReference type="ARBA" id="ARBA00022475"/>
    </source>
</evidence>
<dbReference type="Proteomes" id="UP001152795">
    <property type="component" value="Unassembled WGS sequence"/>
</dbReference>
<protein>
    <submittedName>
        <fullName evidence="11">Multiple PDZ domain -like</fullName>
    </submittedName>
</protein>
<evidence type="ECO:0000256" key="2">
    <source>
        <dbReference type="ARBA" id="ARBA00004435"/>
    </source>
</evidence>
<organism evidence="11 12">
    <name type="scientific">Paramuricea clavata</name>
    <name type="common">Red gorgonian</name>
    <name type="synonym">Violescent sea-whip</name>
    <dbReference type="NCBI Taxonomy" id="317549"/>
    <lineage>
        <taxon>Eukaryota</taxon>
        <taxon>Metazoa</taxon>
        <taxon>Cnidaria</taxon>
        <taxon>Anthozoa</taxon>
        <taxon>Octocorallia</taxon>
        <taxon>Malacalcyonacea</taxon>
        <taxon>Plexauridae</taxon>
        <taxon>Paramuricea</taxon>
    </lineage>
</organism>
<dbReference type="Gene3D" id="1.10.287.650">
    <property type="entry name" value="L27 domain"/>
    <property type="match status" value="1"/>
</dbReference>
<evidence type="ECO:0000256" key="6">
    <source>
        <dbReference type="ARBA" id="ARBA00022737"/>
    </source>
</evidence>